<feature type="binding site" evidence="4">
    <location>
        <position position="227"/>
    </location>
    <ligand>
        <name>Mg(2+)</name>
        <dbReference type="ChEBI" id="CHEBI:18420"/>
        <label>1</label>
    </ligand>
</feature>
<evidence type="ECO:0000256" key="1">
    <source>
        <dbReference type="ARBA" id="ARBA00022676"/>
    </source>
</evidence>
<dbReference type="Gene3D" id="1.20.970.10">
    <property type="entry name" value="Transferase, Pyrimidine Nucleoside Phosphorylase, Chain C"/>
    <property type="match status" value="1"/>
</dbReference>
<dbReference type="PANTHER" id="PTHR43285:SF2">
    <property type="entry name" value="ANTHRANILATE PHOSPHORIBOSYLTRANSFERASE"/>
    <property type="match status" value="1"/>
</dbReference>
<feature type="binding site" evidence="4">
    <location>
        <position position="227"/>
    </location>
    <ligand>
        <name>Mg(2+)</name>
        <dbReference type="ChEBI" id="CHEBI:18420"/>
        <label>2</label>
    </ligand>
</feature>
<evidence type="ECO:0000256" key="2">
    <source>
        <dbReference type="ARBA" id="ARBA00022679"/>
    </source>
</evidence>
<keyword evidence="4" id="KW-0057">Aromatic amino acid biosynthesis</keyword>
<evidence type="ECO:0000259" key="6">
    <source>
        <dbReference type="Pfam" id="PF02885"/>
    </source>
</evidence>
<dbReference type="Pfam" id="PF02885">
    <property type="entry name" value="Glycos_trans_3N"/>
    <property type="match status" value="1"/>
</dbReference>
<protein>
    <recommendedName>
        <fullName evidence="4">Anthranilate phosphoribosyltransferase</fullName>
        <ecNumber evidence="4">2.4.2.18</ecNumber>
    </recommendedName>
</protein>
<feature type="binding site" evidence="4">
    <location>
        <position position="81"/>
    </location>
    <ligand>
        <name>5-phospho-alpha-D-ribose 1-diphosphate</name>
        <dbReference type="ChEBI" id="CHEBI:58017"/>
    </ligand>
</feature>
<evidence type="ECO:0000256" key="4">
    <source>
        <dbReference type="HAMAP-Rule" id="MF_00211"/>
    </source>
</evidence>
<feature type="binding site" evidence="4">
    <location>
        <position position="226"/>
    </location>
    <ligand>
        <name>Mg(2+)</name>
        <dbReference type="ChEBI" id="CHEBI:18420"/>
        <label>2</label>
    </ligand>
</feature>
<dbReference type="InterPro" id="IPR005940">
    <property type="entry name" value="Anthranilate_Pribosyl_Tfrase"/>
</dbReference>
<feature type="binding site" evidence="4">
    <location>
        <begin position="84"/>
        <end position="85"/>
    </location>
    <ligand>
        <name>5-phospho-alpha-D-ribose 1-diphosphate</name>
        <dbReference type="ChEBI" id="CHEBI:58017"/>
    </ligand>
</feature>
<evidence type="ECO:0000259" key="5">
    <source>
        <dbReference type="Pfam" id="PF00591"/>
    </source>
</evidence>
<evidence type="ECO:0000313" key="8">
    <source>
        <dbReference type="Proteomes" id="UP001359308"/>
    </source>
</evidence>
<comment type="pathway">
    <text evidence="4">Amino-acid biosynthesis; L-tryptophan biosynthesis; L-tryptophan from chorismate: step 2/5.</text>
</comment>
<keyword evidence="4" id="KW-0479">Metal-binding</keyword>
<comment type="subunit">
    <text evidence="4">Homodimer.</text>
</comment>
<evidence type="ECO:0000256" key="3">
    <source>
        <dbReference type="ARBA" id="ARBA00022822"/>
    </source>
</evidence>
<dbReference type="EMBL" id="CP104311">
    <property type="protein sequence ID" value="WWF03378.1"/>
    <property type="molecule type" value="Genomic_DNA"/>
</dbReference>
<sequence>MEIPEILETLLAGKDLSPSAMRETMRKIMSGGATPAQIGAFLIALRCKGETVDEVAAAAQVLREMATKVPVSGPHLLDTCGTGGDASKTFNISTTAAFVVAAAGGRVAKHGSRSVSGRSGSADVLEAAGINIELTPDQVKTCIETLGVGFLFAQRHHGAMKYAIGPRRELGVRTLFNLLGPLTNPAGAPNQLVGVYTDQWVEGLARVLQQLGSSHVLVVHAEDGLDEISIAAPTHVAELKNGLITNYYVQPEQFGFKRAALSELAIDTVAASLKMMRSVLDNVPGPARDIVALNAGAAIYAADLTDSLEAGVRRAEAVIADGSARAKLEALAALSRRFATVSTP</sequence>
<feature type="domain" description="Glycosyl transferase family 3" evidence="5">
    <location>
        <begin position="74"/>
        <end position="324"/>
    </location>
</feature>
<name>A0ABZ2FAX3_METCP</name>
<feature type="binding site" evidence="4">
    <location>
        <position position="89"/>
    </location>
    <ligand>
        <name>5-phospho-alpha-D-ribose 1-diphosphate</name>
        <dbReference type="ChEBI" id="CHEBI:58017"/>
    </ligand>
</feature>
<dbReference type="PANTHER" id="PTHR43285">
    <property type="entry name" value="ANTHRANILATE PHOSPHORIBOSYLTRANSFERASE"/>
    <property type="match status" value="1"/>
</dbReference>
<dbReference type="InterPro" id="IPR036320">
    <property type="entry name" value="Glycosyl_Trfase_fam3_N_dom_sf"/>
</dbReference>
<accession>A0ABZ2FAX3</accession>
<keyword evidence="4" id="KW-0460">Magnesium</keyword>
<keyword evidence="1 4" id="KW-0328">Glycosyltransferase</keyword>
<dbReference type="Gene3D" id="3.40.1030.10">
    <property type="entry name" value="Nucleoside phosphorylase/phosphoribosyltransferase catalytic domain"/>
    <property type="match status" value="1"/>
</dbReference>
<dbReference type="InterPro" id="IPR017459">
    <property type="entry name" value="Glycosyl_Trfase_fam3_N_dom"/>
</dbReference>
<comment type="caution">
    <text evidence="4">Lacks conserved residue(s) required for the propagation of feature annotation.</text>
</comment>
<feature type="binding site" evidence="4">
    <location>
        <position position="93"/>
    </location>
    <ligand>
        <name>Mg(2+)</name>
        <dbReference type="ChEBI" id="CHEBI:18420"/>
        <label>1</label>
    </ligand>
</feature>
<comment type="function">
    <text evidence="4">Catalyzes the transfer of the phosphoribosyl group of 5-phosphorylribose-1-pyrophosphate (PRPP) to anthranilate to yield N-(5'-phosphoribosyl)-anthranilate (PRA).</text>
</comment>
<keyword evidence="4" id="KW-0028">Amino-acid biosynthesis</keyword>
<feature type="binding site" evidence="4">
    <location>
        <position position="121"/>
    </location>
    <ligand>
        <name>5-phospho-alpha-D-ribose 1-diphosphate</name>
        <dbReference type="ChEBI" id="CHEBI:58017"/>
    </ligand>
</feature>
<comment type="cofactor">
    <cofactor evidence="4">
        <name>Mg(2+)</name>
        <dbReference type="ChEBI" id="CHEBI:18420"/>
    </cofactor>
    <text evidence="4">Binds 2 magnesium ions per monomer.</text>
</comment>
<dbReference type="InterPro" id="IPR035902">
    <property type="entry name" value="Nuc_phospho_transferase"/>
</dbReference>
<gene>
    <name evidence="4 7" type="primary">trpD</name>
    <name evidence="7" type="ORF">N4J17_07115</name>
</gene>
<dbReference type="SUPFAM" id="SSF47648">
    <property type="entry name" value="Nucleoside phosphorylase/phosphoribosyltransferase N-terminal domain"/>
    <property type="match status" value="1"/>
</dbReference>
<dbReference type="Proteomes" id="UP001359308">
    <property type="component" value="Chromosome"/>
</dbReference>
<feature type="binding site" evidence="4">
    <location>
        <position position="167"/>
    </location>
    <ligand>
        <name>anthranilate</name>
        <dbReference type="ChEBI" id="CHEBI:16567"/>
        <label>2</label>
    </ligand>
</feature>
<dbReference type="HAMAP" id="MF_00211">
    <property type="entry name" value="TrpD"/>
    <property type="match status" value="1"/>
</dbReference>
<keyword evidence="3 4" id="KW-0822">Tryptophan biosynthesis</keyword>
<dbReference type="Pfam" id="PF00591">
    <property type="entry name" value="Glycos_transf_3"/>
    <property type="match status" value="1"/>
</dbReference>
<organism evidence="7 8">
    <name type="scientific">Methylococcus capsulatus</name>
    <dbReference type="NCBI Taxonomy" id="414"/>
    <lineage>
        <taxon>Bacteria</taxon>
        <taxon>Pseudomonadati</taxon>
        <taxon>Pseudomonadota</taxon>
        <taxon>Gammaproteobacteria</taxon>
        <taxon>Methylococcales</taxon>
        <taxon>Methylococcaceae</taxon>
        <taxon>Methylococcus</taxon>
    </lineage>
</organism>
<reference evidence="7 8" key="1">
    <citation type="submission" date="2022-09" db="EMBL/GenBank/DDBJ databases">
        <authorList>
            <person name="Giprobiosintez L."/>
        </authorList>
    </citation>
    <scope>NUCLEOTIDE SEQUENCE [LARGE SCALE GENOMIC DNA]</scope>
    <source>
        <strain evidence="8">VKPM-B-12549 (GBS-15)</strain>
    </source>
</reference>
<dbReference type="GO" id="GO:0004048">
    <property type="term" value="F:anthranilate phosphoribosyltransferase activity"/>
    <property type="evidence" value="ECO:0007669"/>
    <property type="project" value="UniProtKB-EC"/>
</dbReference>
<keyword evidence="8" id="KW-1185">Reference proteome</keyword>
<keyword evidence="2 4" id="KW-0808">Transferase</keyword>
<comment type="catalytic activity">
    <reaction evidence="4">
        <text>N-(5-phospho-beta-D-ribosyl)anthranilate + diphosphate = 5-phospho-alpha-D-ribose 1-diphosphate + anthranilate</text>
        <dbReference type="Rhea" id="RHEA:11768"/>
        <dbReference type="ChEBI" id="CHEBI:16567"/>
        <dbReference type="ChEBI" id="CHEBI:18277"/>
        <dbReference type="ChEBI" id="CHEBI:33019"/>
        <dbReference type="ChEBI" id="CHEBI:58017"/>
        <dbReference type="EC" id="2.4.2.18"/>
    </reaction>
</comment>
<evidence type="ECO:0000313" key="7">
    <source>
        <dbReference type="EMBL" id="WWF03378.1"/>
    </source>
</evidence>
<feature type="binding site" evidence="4">
    <location>
        <position position="81"/>
    </location>
    <ligand>
        <name>anthranilate</name>
        <dbReference type="ChEBI" id="CHEBI:16567"/>
        <label>1</label>
    </ligand>
</feature>
<comment type="similarity">
    <text evidence="4">Belongs to the anthranilate phosphoribosyltransferase family.</text>
</comment>
<dbReference type="InterPro" id="IPR000312">
    <property type="entry name" value="Glycosyl_Trfase_fam3"/>
</dbReference>
<dbReference type="NCBIfam" id="TIGR01245">
    <property type="entry name" value="trpD"/>
    <property type="match status" value="1"/>
</dbReference>
<feature type="binding site" evidence="4">
    <location>
        <begin position="109"/>
        <end position="117"/>
    </location>
    <ligand>
        <name>5-phospho-alpha-D-ribose 1-diphosphate</name>
        <dbReference type="ChEBI" id="CHEBI:58017"/>
    </ligand>
</feature>
<feature type="domain" description="Glycosyl transferase family 3 N-terminal" evidence="6">
    <location>
        <begin position="5"/>
        <end position="66"/>
    </location>
</feature>
<dbReference type="RefSeq" id="WP_198323461.1">
    <property type="nucleotide sequence ID" value="NZ_CP104311.1"/>
</dbReference>
<feature type="binding site" evidence="4">
    <location>
        <begin position="91"/>
        <end position="94"/>
    </location>
    <ligand>
        <name>5-phospho-alpha-D-ribose 1-diphosphate</name>
        <dbReference type="ChEBI" id="CHEBI:58017"/>
    </ligand>
</feature>
<dbReference type="EC" id="2.4.2.18" evidence="4"/>
<proteinExistence type="inferred from homology"/>
<dbReference type="SUPFAM" id="SSF52418">
    <property type="entry name" value="Nucleoside phosphorylase/phosphoribosyltransferase catalytic domain"/>
    <property type="match status" value="1"/>
</dbReference>